<dbReference type="GO" id="GO:0004553">
    <property type="term" value="F:hydrolase activity, hydrolyzing O-glycosyl compounds"/>
    <property type="evidence" value="ECO:0007669"/>
    <property type="project" value="UniProtKB-ARBA"/>
</dbReference>
<evidence type="ECO:0000256" key="1">
    <source>
        <dbReference type="ARBA" id="ARBA00022801"/>
    </source>
</evidence>
<dbReference type="EMBL" id="POSK01000014">
    <property type="protein sequence ID" value="PNI02864.1"/>
    <property type="molecule type" value="Genomic_DNA"/>
</dbReference>
<dbReference type="Pfam" id="PF22666">
    <property type="entry name" value="Glyco_hydro_2_N2"/>
    <property type="match status" value="1"/>
</dbReference>
<name>A0A2J8HX69_VIBDI</name>
<dbReference type="AlphaFoldDB" id="A0A2J8HX69"/>
<reference evidence="3 4" key="1">
    <citation type="submission" date="2018-01" db="EMBL/GenBank/DDBJ databases">
        <title>Draft genome sequences of six Vibrio diazotrophicus strains isolated from deep-sea sediments of the Baltic Sea.</title>
        <authorList>
            <person name="Castillo D."/>
            <person name="Vandieken V."/>
            <person name="Chiang O."/>
            <person name="Middelboe M."/>
        </authorList>
    </citation>
    <scope>NUCLEOTIDE SEQUENCE [LARGE SCALE GENOMIC DNA]</scope>
    <source>
        <strain evidence="3 4">60.27F</strain>
    </source>
</reference>
<comment type="caution">
    <text evidence="3">The sequence shown here is derived from an EMBL/GenBank/DDBJ whole genome shotgun (WGS) entry which is preliminary data.</text>
</comment>
<protein>
    <recommendedName>
        <fullName evidence="2">Beta-mannosidase-like galactose-binding domain-containing protein</fullName>
    </recommendedName>
</protein>
<evidence type="ECO:0000313" key="3">
    <source>
        <dbReference type="EMBL" id="PNI02864.1"/>
    </source>
</evidence>
<evidence type="ECO:0000313" key="4">
    <source>
        <dbReference type="Proteomes" id="UP000236449"/>
    </source>
</evidence>
<dbReference type="InterPro" id="IPR054593">
    <property type="entry name" value="Beta-mannosidase-like_N2"/>
</dbReference>
<feature type="domain" description="Beta-mannosidase-like galactose-binding" evidence="2">
    <location>
        <begin position="42"/>
        <end position="118"/>
    </location>
</feature>
<dbReference type="Proteomes" id="UP000236449">
    <property type="component" value="Unassembled WGS sequence"/>
</dbReference>
<dbReference type="OrthoDB" id="5918442at2"/>
<evidence type="ECO:0000259" key="2">
    <source>
        <dbReference type="Pfam" id="PF22666"/>
    </source>
</evidence>
<organism evidence="3 4">
    <name type="scientific">Vibrio diazotrophicus</name>
    <dbReference type="NCBI Taxonomy" id="685"/>
    <lineage>
        <taxon>Bacteria</taxon>
        <taxon>Pseudomonadati</taxon>
        <taxon>Pseudomonadota</taxon>
        <taxon>Gammaproteobacteria</taxon>
        <taxon>Vibrionales</taxon>
        <taxon>Vibrionaceae</taxon>
        <taxon>Vibrio</taxon>
    </lineage>
</organism>
<keyword evidence="1" id="KW-0378">Hydrolase</keyword>
<gene>
    <name evidence="3" type="ORF">C1N32_17860</name>
</gene>
<accession>A0A2J8HX69</accession>
<dbReference type="GeneID" id="94025830"/>
<dbReference type="SUPFAM" id="SSF49785">
    <property type="entry name" value="Galactose-binding domain-like"/>
    <property type="match status" value="1"/>
</dbReference>
<dbReference type="RefSeq" id="WP_042489283.1">
    <property type="nucleotide sequence ID" value="NZ_CBCRWT010000021.1"/>
</dbReference>
<proteinExistence type="predicted"/>
<sequence>MQLSLAGLWQLSPLTDLSIPQDDITFPSPLSAVLPQTLSEDEIAHQEWHLMHDIEVDESMLNFGAVDLVLEGIDYHAEVRLNGVALFDCDGSQKIYRKDVLPQLTLGRNRFEILFLEQDEDCLLDEEDAEVCLLSEEVNKYDDRIGIWREPYLQFIRHVRLGAVTTEQIWHYGGGCELLVNLHFTTFFPGLVSAAVKFDGMTYQLPIDIRSDHVSALFQVDAPKYYDKANPNPKDLYELSIQLDGQRKVCQLGLSREFCVTHFV</sequence>
<dbReference type="InterPro" id="IPR008979">
    <property type="entry name" value="Galactose-bd-like_sf"/>
</dbReference>
<dbReference type="Gene3D" id="2.60.120.260">
    <property type="entry name" value="Galactose-binding domain-like"/>
    <property type="match status" value="1"/>
</dbReference>